<dbReference type="InterPro" id="IPR001452">
    <property type="entry name" value="SH3_domain"/>
</dbReference>
<dbReference type="Pfam" id="PF00018">
    <property type="entry name" value="SH3_1"/>
    <property type="match status" value="1"/>
</dbReference>
<dbReference type="GO" id="GO:0006897">
    <property type="term" value="P:endocytosis"/>
    <property type="evidence" value="ECO:0007669"/>
    <property type="project" value="InterPro"/>
</dbReference>
<dbReference type="Pfam" id="PF03114">
    <property type="entry name" value="BAR"/>
    <property type="match status" value="1"/>
</dbReference>
<dbReference type="PANTHER" id="PTHR47174:SF1">
    <property type="entry name" value="REDUCED VIABILITY UPON STARVATION PROTEIN 167"/>
    <property type="match status" value="1"/>
</dbReference>
<dbReference type="PRINTS" id="PR00452">
    <property type="entry name" value="SH3DOMAIN"/>
</dbReference>
<evidence type="ECO:0000256" key="3">
    <source>
        <dbReference type="ARBA" id="ARBA00023054"/>
    </source>
</evidence>
<dbReference type="Gene3D" id="1.20.1270.60">
    <property type="entry name" value="Arfaptin homology (AH) domain/BAR domain"/>
    <property type="match status" value="1"/>
</dbReference>
<keyword evidence="9" id="KW-1185">Reference proteome</keyword>
<dbReference type="PROSITE" id="PS50002">
    <property type="entry name" value="SH3"/>
    <property type="match status" value="1"/>
</dbReference>
<dbReference type="AlphaFoldDB" id="A0A4U0VX20"/>
<dbReference type="SMART" id="SM00721">
    <property type="entry name" value="BAR"/>
    <property type="match status" value="1"/>
</dbReference>
<dbReference type="InterPro" id="IPR036028">
    <property type="entry name" value="SH3-like_dom_sf"/>
</dbReference>
<sequence length="432" mass="48648">MSWKGFTKGVTRAPQSIKQRFNLGEITKDAVYVDAERRFQELETETKKLHDESKKYFDAINGMLTHQIEFSKACAEIYKPISGRMSDPDSYVVDGNPEGIRACEEYEAIVRDLQETLQPELEMIETRVIKPADELLEITKVVRKSALKRDHKQLDYDRHRTTLKKLQDKKDKQLKDEKALYKAEADVEQAAQEFNYFNDLLKDELPKLFTLEREFIRPLFQSFYYMQLNVFYTLHEKMQSIDIGYFDLTLDIEGAFEKKRGDIKEQAVALSITKFKTTGGLKKGPGSKYGSRLAIEGKGSSSSSTSPSRRMTHDSFDSAPPPYSPVQAIAGPSGSSGISRSSSTGSAWGAAAKAKGAAPPPPKPKPSRLSGMPAMETVTALYDYEAQAEGDLSFRTGEVIEIVQRTQNDNEWWTGKIGTRQGQFPGNYVRLN</sequence>
<dbReference type="InterPro" id="IPR046982">
    <property type="entry name" value="BIN3/RVS161-like"/>
</dbReference>
<evidence type="ECO:0000259" key="6">
    <source>
        <dbReference type="PROSITE" id="PS50002"/>
    </source>
</evidence>
<dbReference type="SUPFAM" id="SSF50044">
    <property type="entry name" value="SH3-domain"/>
    <property type="match status" value="1"/>
</dbReference>
<dbReference type="EMBL" id="NAJN01002385">
    <property type="protein sequence ID" value="TKA53395.1"/>
    <property type="molecule type" value="Genomic_DNA"/>
</dbReference>
<evidence type="ECO:0000256" key="2">
    <source>
        <dbReference type="ARBA" id="ARBA00022553"/>
    </source>
</evidence>
<evidence type="ECO:0000313" key="8">
    <source>
        <dbReference type="EMBL" id="TKA53395.1"/>
    </source>
</evidence>
<accession>A0A4U0VX20</accession>
<reference evidence="8 9" key="1">
    <citation type="submission" date="2017-03" db="EMBL/GenBank/DDBJ databases">
        <title>Genomes of endolithic fungi from Antarctica.</title>
        <authorList>
            <person name="Coleine C."/>
            <person name="Masonjones S."/>
            <person name="Stajich J.E."/>
        </authorList>
    </citation>
    <scope>NUCLEOTIDE SEQUENCE [LARGE SCALE GENOMIC DNA]</scope>
    <source>
        <strain evidence="8 9">CCFEE 5187</strain>
    </source>
</reference>
<dbReference type="Proteomes" id="UP000308768">
    <property type="component" value="Unassembled WGS sequence"/>
</dbReference>
<evidence type="ECO:0000313" key="9">
    <source>
        <dbReference type="Proteomes" id="UP000308768"/>
    </source>
</evidence>
<dbReference type="FunFam" id="1.20.1270.60:FF:000048">
    <property type="entry name" value="BAR adaptor protein RVS167"/>
    <property type="match status" value="1"/>
</dbReference>
<dbReference type="GO" id="GO:0031097">
    <property type="term" value="C:medial cortex"/>
    <property type="evidence" value="ECO:0007669"/>
    <property type="project" value="TreeGrafter"/>
</dbReference>
<dbReference type="GO" id="GO:0097320">
    <property type="term" value="P:plasma membrane tubulation"/>
    <property type="evidence" value="ECO:0007669"/>
    <property type="project" value="TreeGrafter"/>
</dbReference>
<dbReference type="GO" id="GO:0043332">
    <property type="term" value="C:mating projection tip"/>
    <property type="evidence" value="ECO:0007669"/>
    <property type="project" value="TreeGrafter"/>
</dbReference>
<dbReference type="PANTHER" id="PTHR47174">
    <property type="entry name" value="BRIDGING INTEGRATOR 3"/>
    <property type="match status" value="1"/>
</dbReference>
<keyword evidence="1 4" id="KW-0728">SH3 domain</keyword>
<comment type="caution">
    <text evidence="8">The sequence shown here is derived from an EMBL/GenBank/DDBJ whole genome shotgun (WGS) entry which is preliminary data.</text>
</comment>
<organism evidence="8 9">
    <name type="scientific">Cryomyces minteri</name>
    <dbReference type="NCBI Taxonomy" id="331657"/>
    <lineage>
        <taxon>Eukaryota</taxon>
        <taxon>Fungi</taxon>
        <taxon>Dikarya</taxon>
        <taxon>Ascomycota</taxon>
        <taxon>Pezizomycotina</taxon>
        <taxon>Dothideomycetes</taxon>
        <taxon>Dothideomycetes incertae sedis</taxon>
        <taxon>Cryomyces</taxon>
    </lineage>
</organism>
<evidence type="ECO:0008006" key="10">
    <source>
        <dbReference type="Google" id="ProtNLM"/>
    </source>
</evidence>
<evidence type="ECO:0000256" key="1">
    <source>
        <dbReference type="ARBA" id="ARBA00022443"/>
    </source>
</evidence>
<evidence type="ECO:0000256" key="5">
    <source>
        <dbReference type="SAM" id="MobiDB-lite"/>
    </source>
</evidence>
<dbReference type="GO" id="GO:0051666">
    <property type="term" value="P:actin cortical patch localization"/>
    <property type="evidence" value="ECO:0007669"/>
    <property type="project" value="InterPro"/>
</dbReference>
<keyword evidence="2" id="KW-0597">Phosphoprotein</keyword>
<dbReference type="GO" id="GO:0008289">
    <property type="term" value="F:lipid binding"/>
    <property type="evidence" value="ECO:0007669"/>
    <property type="project" value="TreeGrafter"/>
</dbReference>
<dbReference type="FunFam" id="2.30.30.40:FF:000189">
    <property type="entry name" value="BAR adaptor protein RVS167"/>
    <property type="match status" value="1"/>
</dbReference>
<feature type="region of interest" description="Disordered" evidence="5">
    <location>
        <begin position="279"/>
        <end position="371"/>
    </location>
</feature>
<feature type="domain" description="SH3" evidence="6">
    <location>
        <begin position="373"/>
        <end position="432"/>
    </location>
</feature>
<dbReference type="PROSITE" id="PS51021">
    <property type="entry name" value="BAR"/>
    <property type="match status" value="1"/>
</dbReference>
<dbReference type="STRING" id="331657.A0A4U0VX20"/>
<proteinExistence type="predicted"/>
<dbReference type="PRINTS" id="PR01887">
    <property type="entry name" value="SPECTRNALPHA"/>
</dbReference>
<dbReference type="GO" id="GO:0030479">
    <property type="term" value="C:actin cortical patch"/>
    <property type="evidence" value="ECO:0007669"/>
    <property type="project" value="TreeGrafter"/>
</dbReference>
<dbReference type="InterPro" id="IPR027267">
    <property type="entry name" value="AH/BAR_dom_sf"/>
</dbReference>
<evidence type="ECO:0000259" key="7">
    <source>
        <dbReference type="PROSITE" id="PS51021"/>
    </source>
</evidence>
<dbReference type="GO" id="GO:1990528">
    <property type="term" value="C:Rvs161p-Rvs167p complex"/>
    <property type="evidence" value="ECO:0007669"/>
    <property type="project" value="TreeGrafter"/>
</dbReference>
<feature type="compositionally biased region" description="Low complexity" evidence="5">
    <location>
        <begin position="328"/>
        <end position="357"/>
    </location>
</feature>
<dbReference type="SUPFAM" id="SSF103657">
    <property type="entry name" value="BAR/IMD domain-like"/>
    <property type="match status" value="1"/>
</dbReference>
<keyword evidence="3" id="KW-0175">Coiled coil</keyword>
<dbReference type="CDD" id="cd07599">
    <property type="entry name" value="BAR_Rvs167p"/>
    <property type="match status" value="1"/>
</dbReference>
<dbReference type="SMART" id="SM00326">
    <property type="entry name" value="SH3"/>
    <property type="match status" value="1"/>
</dbReference>
<evidence type="ECO:0000256" key="4">
    <source>
        <dbReference type="PROSITE-ProRule" id="PRU00192"/>
    </source>
</evidence>
<gene>
    <name evidence="8" type="ORF">B0A49_10756</name>
</gene>
<dbReference type="OrthoDB" id="2159336at2759"/>
<dbReference type="InterPro" id="IPR004148">
    <property type="entry name" value="BAR_dom"/>
</dbReference>
<feature type="compositionally biased region" description="Low complexity" evidence="5">
    <location>
        <begin position="279"/>
        <end position="288"/>
    </location>
</feature>
<dbReference type="Gene3D" id="2.30.30.40">
    <property type="entry name" value="SH3 Domains"/>
    <property type="match status" value="1"/>
</dbReference>
<name>A0A4U0VX20_9PEZI</name>
<protein>
    <recommendedName>
        <fullName evidence="10">Regulator of cytoskeleton and endocytosis</fullName>
    </recommendedName>
</protein>
<feature type="domain" description="BAR" evidence="7">
    <location>
        <begin position="17"/>
        <end position="254"/>
    </location>
</feature>